<sequence>MFGPGPINLLTTHTYIHAWNSPFSILRSLLSVFGLRTLHGVSMEYLSIYCGWMDGWMDE</sequence>
<organism evidence="1 2">
    <name type="scientific">Botryotinia fuckeliana (strain T4)</name>
    <name type="common">Noble rot fungus</name>
    <name type="synonym">Botrytis cinerea</name>
    <dbReference type="NCBI Taxonomy" id="999810"/>
    <lineage>
        <taxon>Eukaryota</taxon>
        <taxon>Fungi</taxon>
        <taxon>Dikarya</taxon>
        <taxon>Ascomycota</taxon>
        <taxon>Pezizomycotina</taxon>
        <taxon>Leotiomycetes</taxon>
        <taxon>Helotiales</taxon>
        <taxon>Sclerotiniaceae</taxon>
        <taxon>Botrytis</taxon>
    </lineage>
</organism>
<reference evidence="2" key="1">
    <citation type="journal article" date="2011" name="PLoS Genet.">
        <title>Genomic analysis of the necrotrophic fungal pathogens Sclerotinia sclerotiorum and Botrytis cinerea.</title>
        <authorList>
            <person name="Amselem J."/>
            <person name="Cuomo C.A."/>
            <person name="van Kan J.A."/>
            <person name="Viaud M."/>
            <person name="Benito E.P."/>
            <person name="Couloux A."/>
            <person name="Coutinho P.M."/>
            <person name="de Vries R.P."/>
            <person name="Dyer P.S."/>
            <person name="Fillinger S."/>
            <person name="Fournier E."/>
            <person name="Gout L."/>
            <person name="Hahn M."/>
            <person name="Kohn L."/>
            <person name="Lapalu N."/>
            <person name="Plummer K.M."/>
            <person name="Pradier J.M."/>
            <person name="Quevillon E."/>
            <person name="Sharon A."/>
            <person name="Simon A."/>
            <person name="ten Have A."/>
            <person name="Tudzynski B."/>
            <person name="Tudzynski P."/>
            <person name="Wincker P."/>
            <person name="Andrew M."/>
            <person name="Anthouard V."/>
            <person name="Beever R.E."/>
            <person name="Beffa R."/>
            <person name="Benoit I."/>
            <person name="Bouzid O."/>
            <person name="Brault B."/>
            <person name="Chen Z."/>
            <person name="Choquer M."/>
            <person name="Collemare J."/>
            <person name="Cotton P."/>
            <person name="Danchin E.G."/>
            <person name="Da Silva C."/>
            <person name="Gautier A."/>
            <person name="Giraud C."/>
            <person name="Giraud T."/>
            <person name="Gonzalez C."/>
            <person name="Grossetete S."/>
            <person name="Guldener U."/>
            <person name="Henrissat B."/>
            <person name="Howlett B.J."/>
            <person name="Kodira C."/>
            <person name="Kretschmer M."/>
            <person name="Lappartient A."/>
            <person name="Leroch M."/>
            <person name="Levis C."/>
            <person name="Mauceli E."/>
            <person name="Neuveglise C."/>
            <person name="Oeser B."/>
            <person name="Pearson M."/>
            <person name="Poulain J."/>
            <person name="Poussereau N."/>
            <person name="Quesneville H."/>
            <person name="Rascle C."/>
            <person name="Schumacher J."/>
            <person name="Segurens B."/>
            <person name="Sexton A."/>
            <person name="Silva E."/>
            <person name="Sirven C."/>
            <person name="Soanes D.M."/>
            <person name="Talbot N.J."/>
            <person name="Templeton M."/>
            <person name="Yandava C."/>
            <person name="Yarden O."/>
            <person name="Zeng Q."/>
            <person name="Rollins J.A."/>
            <person name="Lebrun M.H."/>
            <person name="Dickman M."/>
        </authorList>
    </citation>
    <scope>NUCLEOTIDE SEQUENCE [LARGE SCALE GENOMIC DNA]</scope>
    <source>
        <strain evidence="2">T4</strain>
    </source>
</reference>
<protein>
    <submittedName>
        <fullName evidence="1">Uncharacterized protein</fullName>
    </submittedName>
</protein>
<evidence type="ECO:0000313" key="2">
    <source>
        <dbReference type="Proteomes" id="UP000008177"/>
    </source>
</evidence>
<gene>
    <name evidence="1" type="ORF">BofuT4_P090700.1</name>
</gene>
<name>G2YEZ0_BOTF4</name>
<accession>G2YEZ0</accession>
<evidence type="ECO:0000313" key="1">
    <source>
        <dbReference type="EMBL" id="CCD50383.1"/>
    </source>
</evidence>
<dbReference type="EMBL" id="FQ790325">
    <property type="protein sequence ID" value="CCD50383.1"/>
    <property type="molecule type" value="Genomic_DNA"/>
</dbReference>
<dbReference type="AlphaFoldDB" id="G2YEZ0"/>
<dbReference type="InParanoid" id="G2YEZ0"/>
<dbReference type="HOGENOM" id="CLU_2960493_0_0_1"/>
<dbReference type="Proteomes" id="UP000008177">
    <property type="component" value="Unplaced contigs"/>
</dbReference>
<proteinExistence type="predicted"/>